<dbReference type="EMBL" id="FPJW01000008">
    <property type="protein sequence ID" value="SFX62723.1"/>
    <property type="molecule type" value="Genomic_DNA"/>
</dbReference>
<evidence type="ECO:0000259" key="2">
    <source>
        <dbReference type="SMART" id="SM00267"/>
    </source>
</evidence>
<feature type="domain" description="GGDEF" evidence="2">
    <location>
        <begin position="159"/>
        <end position="328"/>
    </location>
</feature>
<dbReference type="NCBIfam" id="TIGR00254">
    <property type="entry name" value="GGDEF"/>
    <property type="match status" value="1"/>
</dbReference>
<dbReference type="Gene3D" id="3.30.70.270">
    <property type="match status" value="1"/>
</dbReference>
<organism evidence="3 4">
    <name type="scientific">Marinospirillum alkaliphilum DSM 21637</name>
    <dbReference type="NCBI Taxonomy" id="1122209"/>
    <lineage>
        <taxon>Bacteria</taxon>
        <taxon>Pseudomonadati</taxon>
        <taxon>Pseudomonadota</taxon>
        <taxon>Gammaproteobacteria</taxon>
        <taxon>Oceanospirillales</taxon>
        <taxon>Oceanospirillaceae</taxon>
        <taxon>Marinospirillum</taxon>
    </lineage>
</organism>
<reference evidence="3 4" key="1">
    <citation type="submission" date="2016-11" db="EMBL/GenBank/DDBJ databases">
        <authorList>
            <person name="Jaros S."/>
            <person name="Januszkiewicz K."/>
            <person name="Wedrychowicz H."/>
        </authorList>
    </citation>
    <scope>NUCLEOTIDE SEQUENCE [LARGE SCALE GENOMIC DNA]</scope>
    <source>
        <strain evidence="3 4">DSM 21637</strain>
    </source>
</reference>
<dbReference type="PROSITE" id="PS51257">
    <property type="entry name" value="PROKAR_LIPOPROTEIN"/>
    <property type="match status" value="1"/>
</dbReference>
<dbReference type="STRING" id="1122209.SAMN02745752_02305"/>
<dbReference type="InterPro" id="IPR000160">
    <property type="entry name" value="GGDEF_dom"/>
</dbReference>
<feature type="transmembrane region" description="Helical" evidence="1">
    <location>
        <begin position="138"/>
        <end position="156"/>
    </location>
</feature>
<keyword evidence="1" id="KW-0812">Transmembrane</keyword>
<proteinExistence type="predicted"/>
<dbReference type="RefSeq" id="WP_072326634.1">
    <property type="nucleotide sequence ID" value="NZ_FPJW01000008.1"/>
</dbReference>
<dbReference type="SMART" id="SM00267">
    <property type="entry name" value="GGDEF"/>
    <property type="match status" value="1"/>
</dbReference>
<dbReference type="Proteomes" id="UP000182350">
    <property type="component" value="Unassembled WGS sequence"/>
</dbReference>
<dbReference type="InterPro" id="IPR029787">
    <property type="entry name" value="Nucleotide_cyclase"/>
</dbReference>
<feature type="transmembrane region" description="Helical" evidence="1">
    <location>
        <begin position="12"/>
        <end position="33"/>
    </location>
</feature>
<feature type="transmembrane region" description="Helical" evidence="1">
    <location>
        <begin position="68"/>
        <end position="84"/>
    </location>
</feature>
<dbReference type="Pfam" id="PF00990">
    <property type="entry name" value="GGDEF"/>
    <property type="match status" value="1"/>
</dbReference>
<feature type="transmembrane region" description="Helical" evidence="1">
    <location>
        <begin position="39"/>
        <end position="56"/>
    </location>
</feature>
<dbReference type="OrthoDB" id="6359365at2"/>
<evidence type="ECO:0000313" key="3">
    <source>
        <dbReference type="EMBL" id="SFX62723.1"/>
    </source>
</evidence>
<keyword evidence="1" id="KW-1133">Transmembrane helix</keyword>
<dbReference type="SUPFAM" id="SSF55073">
    <property type="entry name" value="Nucleotide cyclase"/>
    <property type="match status" value="1"/>
</dbReference>
<keyword evidence="1" id="KW-0472">Membrane</keyword>
<protein>
    <submittedName>
        <fullName evidence="3">Diguanylate cyclase (GGDEF) domain-containing protein</fullName>
    </submittedName>
</protein>
<gene>
    <name evidence="3" type="ORF">SAMN02745752_02305</name>
</gene>
<dbReference type="InterPro" id="IPR043128">
    <property type="entry name" value="Rev_trsase/Diguanyl_cyclase"/>
</dbReference>
<sequence>MRSEFNQSLRRVAANLYLVLGCGLALLATQVYLSGYYEAILLPALLTPVFFGLGILRWQSGTHFRYDPAAITALVCLGGFLLLQPESLTDFTQWHFVGLFYPLLAFYLLPNTAALAFSLLLLAGLLLLRLEQHPTDEVMLFIAHYLLLMLMAWVYGIRTRNRTYYLEQLVGQDSVTGFFNARQLRTSIQAEVSRARTTQKPLALLLVELHQYPEIRHELGQTAAHHFIREAAHICRLNCRAGDEAYRYDRQTLLILMPNTTINGALVLRARLYQHLLRELICDAGPLDSTITPLVLQPGENAEAFWQRIGDSCYHSLSDRVEDNLQAKSTDS</sequence>
<feature type="transmembrane region" description="Helical" evidence="1">
    <location>
        <begin position="104"/>
        <end position="126"/>
    </location>
</feature>
<dbReference type="AlphaFoldDB" id="A0A1K1YMR6"/>
<evidence type="ECO:0000256" key="1">
    <source>
        <dbReference type="SAM" id="Phobius"/>
    </source>
</evidence>
<name>A0A1K1YMR6_9GAMM</name>
<keyword evidence="4" id="KW-1185">Reference proteome</keyword>
<evidence type="ECO:0000313" key="4">
    <source>
        <dbReference type="Proteomes" id="UP000182350"/>
    </source>
</evidence>
<accession>A0A1K1YMR6</accession>